<dbReference type="AlphaFoldDB" id="X0WZR2"/>
<dbReference type="GO" id="GO:0005829">
    <property type="term" value="C:cytosol"/>
    <property type="evidence" value="ECO:0007669"/>
    <property type="project" value="TreeGrafter"/>
</dbReference>
<dbReference type="PANTHER" id="PTHR47396">
    <property type="entry name" value="TYPE I RESTRICTION ENZYME ECOKI R PROTEIN"/>
    <property type="match status" value="1"/>
</dbReference>
<dbReference type="SUPFAM" id="SSF52540">
    <property type="entry name" value="P-loop containing nucleoside triphosphate hydrolases"/>
    <property type="match status" value="1"/>
</dbReference>
<name>X0WZR2_9ZZZZ</name>
<dbReference type="Gene3D" id="3.40.50.300">
    <property type="entry name" value="P-loop containing nucleotide triphosphate hydrolases"/>
    <property type="match status" value="1"/>
</dbReference>
<reference evidence="1" key="1">
    <citation type="journal article" date="2014" name="Front. Microbiol.">
        <title>High frequency of phylogenetically diverse reductive dehalogenase-homologous genes in deep subseafloor sedimentary metagenomes.</title>
        <authorList>
            <person name="Kawai M."/>
            <person name="Futagami T."/>
            <person name="Toyoda A."/>
            <person name="Takaki Y."/>
            <person name="Nishi S."/>
            <person name="Hori S."/>
            <person name="Arai W."/>
            <person name="Tsubouchi T."/>
            <person name="Morono Y."/>
            <person name="Uchiyama I."/>
            <person name="Ito T."/>
            <person name="Fujiyama A."/>
            <person name="Inagaki F."/>
            <person name="Takami H."/>
        </authorList>
    </citation>
    <scope>NUCLEOTIDE SEQUENCE</scope>
    <source>
        <strain evidence="1">Expedition CK06-06</strain>
    </source>
</reference>
<dbReference type="EMBL" id="BARS01035413">
    <property type="protein sequence ID" value="GAG18241.1"/>
    <property type="molecule type" value="Genomic_DNA"/>
</dbReference>
<feature type="non-terminal residue" evidence="1">
    <location>
        <position position="146"/>
    </location>
</feature>
<dbReference type="PANTHER" id="PTHR47396:SF1">
    <property type="entry name" value="ATP-DEPENDENT HELICASE IRC3-RELATED"/>
    <property type="match status" value="1"/>
</dbReference>
<evidence type="ECO:0000313" key="1">
    <source>
        <dbReference type="EMBL" id="GAG18241.1"/>
    </source>
</evidence>
<accession>X0WZR2</accession>
<organism evidence="1">
    <name type="scientific">marine sediment metagenome</name>
    <dbReference type="NCBI Taxonomy" id="412755"/>
    <lineage>
        <taxon>unclassified sequences</taxon>
        <taxon>metagenomes</taxon>
        <taxon>ecological metagenomes</taxon>
    </lineage>
</organism>
<dbReference type="InterPro" id="IPR050742">
    <property type="entry name" value="Helicase_Restrict-Modif_Enz"/>
</dbReference>
<comment type="caution">
    <text evidence="1">The sequence shown here is derived from an EMBL/GenBank/DDBJ whole genome shotgun (WGS) entry which is preliminary data.</text>
</comment>
<evidence type="ECO:0008006" key="2">
    <source>
        <dbReference type="Google" id="ProtNLM"/>
    </source>
</evidence>
<protein>
    <recommendedName>
        <fullName evidence="2">Helicase C-terminal domain-containing protein</fullName>
    </recommendedName>
</protein>
<dbReference type="InterPro" id="IPR027417">
    <property type="entry name" value="P-loop_NTPase"/>
</dbReference>
<sequence>MDKRDRETRAVRWERLDEDFDYNADQLDRGVVATDQIRTVIQCFRDKLFTEIFPGRTDVPKTLIFAKDDSHAEDIVRIVREEFGKGNDFAQKITYRTTGRRPEDLITEFRTSYFPRIAVSVDMIATGTDIKPLEVVLFMRAVKSRS</sequence>
<gene>
    <name evidence="1" type="ORF">S01H1_54562</name>
</gene>
<proteinExistence type="predicted"/>